<evidence type="ECO:0000259" key="2">
    <source>
        <dbReference type="Pfam" id="PF07919"/>
    </source>
</evidence>
<gene>
    <name evidence="5" type="ORF">Ptr86124_000809</name>
    <name evidence="4" type="ORF">PtrM4_008770</name>
</gene>
<evidence type="ECO:0000313" key="4">
    <source>
        <dbReference type="EMBL" id="KAF7576637.1"/>
    </source>
</evidence>
<dbReference type="PANTHER" id="PTHR14374">
    <property type="entry name" value="FOIE GRAS"/>
    <property type="match status" value="1"/>
</dbReference>
<feature type="domain" description="Gryzun putative trafficking through Golgi" evidence="2">
    <location>
        <begin position="665"/>
        <end position="1260"/>
    </location>
</feature>
<evidence type="ECO:0000313" key="6">
    <source>
        <dbReference type="Proteomes" id="UP000245464"/>
    </source>
</evidence>
<dbReference type="Proteomes" id="UP000245464">
    <property type="component" value="Chromosome 1"/>
</dbReference>
<feature type="domain" description="Trafficking protein particle complex subunit 11" evidence="3">
    <location>
        <begin position="353"/>
        <end position="635"/>
    </location>
</feature>
<evidence type="ECO:0000313" key="5">
    <source>
        <dbReference type="EMBL" id="KAI1520441.1"/>
    </source>
</evidence>
<dbReference type="Pfam" id="PF11817">
    <property type="entry name" value="Foie-gras_1"/>
    <property type="match status" value="1"/>
</dbReference>
<dbReference type="EMBL" id="NQIK02000001">
    <property type="protein sequence ID" value="KAF7576637.1"/>
    <property type="molecule type" value="Genomic_DNA"/>
</dbReference>
<keyword evidence="7" id="KW-1185">Reference proteome</keyword>
<dbReference type="PANTHER" id="PTHR14374:SF0">
    <property type="entry name" value="TRAFFICKING PROTEIN PARTICLE COMPLEX SUBUNIT 11"/>
    <property type="match status" value="1"/>
</dbReference>
<reference evidence="7" key="4">
    <citation type="journal article" date="2022" name="Microb. Genom.">
        <title>A global pangenome for the wheat fungal pathogen Pyrenophora tritici-repentis and prediction of effector protein structural homology.</title>
        <authorList>
            <person name="Moolhuijzen P.M."/>
            <person name="See P.T."/>
            <person name="Shi G."/>
            <person name="Powell H.R."/>
            <person name="Cockram J."/>
            <person name="Jorgensen L.N."/>
            <person name="Benslimane H."/>
            <person name="Strelkov S.E."/>
            <person name="Turner J."/>
            <person name="Liu Z."/>
            <person name="Moffat C.S."/>
        </authorList>
    </citation>
    <scope>NUCLEOTIDE SEQUENCE [LARGE SCALE GENOMIC DNA]</scope>
</reference>
<feature type="region of interest" description="Disordered" evidence="1">
    <location>
        <begin position="277"/>
        <end position="299"/>
    </location>
</feature>
<sequence length="1265" mass="142017">MEAYPSDFVVHNLPFIVLSGLATNKELDPPRPVQDVLPGRAVTNISSDIPPVTSERASELLHEFLSADGTNAPWNGRSFSRRGITHGFRIRSVGRTFQLPPKKANAPTNSETTPPNSPAIAAATSWVLHSPISPLSPGSPSFPDGVISPAWVSKHQHYVPSVYISFFDFTTDPITNSLHDNQLKTEINKIKGQLQKSDYRIRHVVVLLSDKTILEAPEIEDRLAVIRRATGLDPKNSLFFLPPRTSRVELEAFVTSVLAILQPICVEYYRDLTKHARRKKNRGTIPPPTAPPTRGTSQTLSYPGWGIRYDFKLGIFAEFRQEMDAAQRHYSVALESLFGPEGLFETTASWSPRWDEIRLLADIIALRHIRCQLWNNYPTSAVQTWLRYKERLQDVLDRRGKGTANYGWQAWESRWAAAMAQIVQRAELPIFKIRDPAQETDLLMDIPSALYSQPEKQFPIGERMPPWELLHHAGYWHKVASDHAKRRYLLARDMPEDDRVPPGMSPATKVSNRNQIYDYYLVPHPHEEYPMPGVGNGFEHWRDISGKLNAAIAEFRTRGQLRKVDQLQLEVARTLLHVNRFGDAFKVLRPLWETMAWRKEGWWVLTSEVVWALHECALRTKSLETFVATEWELHSRTIPGKTKYKYDLMKCLDPLWSEGSDKVSVSLNVKDHLSCLHTSFAFSEAEGNVGEPLQCQIAITSNARQGSAPVTLSSLQYQFNGGLAEVRLTHGEQDAAHSASIMYSCTLEETHSTTCKPRWEGVSDLTLHAGQTKVYNFPIVFRESGDVDVGTCVFEVSTGKFSLICSDTDPDITARPLWWIKSDTKIKSRALKQGSGTSVHILPKPPKMEISLPEVRNQYYTDEPVTLAIEILNQEEEDTEAVLEVRLLGRSKDTLAYTWVERPASSPMKEVPPPLDGSADMDLPGHVVGQLAQGARTTEKIRFTAPPDPADYALEVKVLYHVLSDRDIPISKILVTDLVFNAPFEASYDLNARVHPDPWPSYFSLTEAESTAPPNPESPDAFGIAQKWGLRAKVASFADEQLIVSDLCVKVHSIHGGATCDVTKEFTNVSPTEMDPHILTEWSFSLDVRKNNLEERRATALDTTLDITWRRTSDPSAPLVTSSLPIPRIQIPSSEPRVLASSTLSDEIPCLVHLDYYLENPTMHFLVFELAMEASEDFGFSGAKLRTLHCLPMSRMVVRFNLLVGDAEDGSSGKDGEGDGGRWINPCLKVMDRYFNKSLKVQGTEGMRVDAKKGVGIWVPAWKGD</sequence>
<dbReference type="OrthoDB" id="6278596at2759"/>
<name>A0A2W1G0V1_9PLEO</name>
<dbReference type="Pfam" id="PF07919">
    <property type="entry name" value="Gryzun"/>
    <property type="match status" value="1"/>
</dbReference>
<reference evidence="5" key="3">
    <citation type="journal article" date="2022" name="bioRxiv">
        <title>A global pangenome for the wheat fungal pathogen Pyrenophora tritici-repentis and prediction of effector protein structural homology.</title>
        <authorList>
            <person name="Moolhuijzen P."/>
            <person name="See P.T."/>
            <person name="Shi G."/>
            <person name="Powell H.R."/>
            <person name="Cockram J."/>
            <person name="Jorgensen L.N."/>
            <person name="Benslimane H."/>
            <person name="Strelkov S.E."/>
            <person name="Turner J."/>
            <person name="Liu Z."/>
            <person name="Moffat C.S."/>
        </authorList>
    </citation>
    <scope>NUCLEOTIDE SEQUENCE</scope>
    <source>
        <strain evidence="5">86-124</strain>
    </source>
</reference>
<evidence type="ECO:0000259" key="3">
    <source>
        <dbReference type="Pfam" id="PF11817"/>
    </source>
</evidence>
<comment type="caution">
    <text evidence="4">The sequence shown here is derived from an EMBL/GenBank/DDBJ whole genome shotgun (WGS) entry which is preliminary data.</text>
</comment>
<reference evidence="5" key="2">
    <citation type="submission" date="2021-05" db="EMBL/GenBank/DDBJ databases">
        <authorList>
            <person name="Moolhuijzen P.M."/>
            <person name="Moffat C.S."/>
        </authorList>
    </citation>
    <scope>NUCLEOTIDE SEQUENCE</scope>
    <source>
        <strain evidence="5">86-124</strain>
    </source>
</reference>
<dbReference type="EMBL" id="NRDI02000001">
    <property type="protein sequence ID" value="KAI1520441.1"/>
    <property type="molecule type" value="Genomic_DNA"/>
</dbReference>
<accession>A0A2W1G0V1</accession>
<organism evidence="4 6">
    <name type="scientific">Pyrenophora tritici-repentis</name>
    <dbReference type="NCBI Taxonomy" id="45151"/>
    <lineage>
        <taxon>Eukaryota</taxon>
        <taxon>Fungi</taxon>
        <taxon>Dikarya</taxon>
        <taxon>Ascomycota</taxon>
        <taxon>Pezizomycotina</taxon>
        <taxon>Dothideomycetes</taxon>
        <taxon>Pleosporomycetidae</taxon>
        <taxon>Pleosporales</taxon>
        <taxon>Pleosporineae</taxon>
        <taxon>Pleosporaceae</taxon>
        <taxon>Pyrenophora</taxon>
    </lineage>
</organism>
<proteinExistence type="predicted"/>
<protein>
    <submittedName>
        <fullName evidence="4">Foie-gras-1 multi-domain protein</fullName>
    </submittedName>
    <submittedName>
        <fullName evidence="5">Gryzun multi-domain protein</fullName>
    </submittedName>
</protein>
<dbReference type="InterPro" id="IPR012880">
    <property type="entry name" value="Gryzun"/>
</dbReference>
<evidence type="ECO:0000256" key="1">
    <source>
        <dbReference type="SAM" id="MobiDB-lite"/>
    </source>
</evidence>
<reference evidence="4 6" key="1">
    <citation type="journal article" date="2018" name="BMC Genomics">
        <title>Comparative genomics of the wheat fungal pathogen Pyrenophora tritici-repentis reveals chromosomal variations and genome plasticity.</title>
        <authorList>
            <person name="Moolhuijzen P."/>
            <person name="See P.T."/>
            <person name="Hane J.K."/>
            <person name="Shi G."/>
            <person name="Liu Z."/>
            <person name="Oliver R.P."/>
            <person name="Moffat C.S."/>
        </authorList>
    </citation>
    <scope>NUCLEOTIDE SEQUENCE [LARGE SCALE GENOMIC DNA]</scope>
    <source>
        <strain evidence="4">M4</strain>
    </source>
</reference>
<dbReference type="InterPro" id="IPR021773">
    <property type="entry name" value="TPC11"/>
</dbReference>
<dbReference type="Proteomes" id="UP000249757">
    <property type="component" value="Unassembled WGS sequence"/>
</dbReference>
<dbReference type="AlphaFoldDB" id="A0A2W1G0V1"/>
<evidence type="ECO:0000313" key="7">
    <source>
        <dbReference type="Proteomes" id="UP000249757"/>
    </source>
</evidence>